<keyword evidence="4" id="KW-1185">Reference proteome</keyword>
<reference evidence="3 4" key="1">
    <citation type="journal article" date="2019" name="Int. J. Syst. Evol. Microbiol.">
        <title>The Global Catalogue of Microorganisms (GCM) 10K type strain sequencing project: providing services to taxonomists for standard genome sequencing and annotation.</title>
        <authorList>
            <consortium name="The Broad Institute Genomics Platform"/>
            <consortium name="The Broad Institute Genome Sequencing Center for Infectious Disease"/>
            <person name="Wu L."/>
            <person name="Ma J."/>
        </authorList>
    </citation>
    <scope>NUCLEOTIDE SEQUENCE [LARGE SCALE GENOMIC DNA]</scope>
    <source>
        <strain evidence="3 4">JCM 10671</strain>
    </source>
</reference>
<dbReference type="SUPFAM" id="SSF51445">
    <property type="entry name" value="(Trans)glycosidases"/>
    <property type="match status" value="1"/>
</dbReference>
<gene>
    <name evidence="3" type="ORF">GCM10009547_48520</name>
</gene>
<dbReference type="Gene3D" id="2.30.30.40">
    <property type="entry name" value="SH3 Domains"/>
    <property type="match status" value="1"/>
</dbReference>
<dbReference type="InterPro" id="IPR015020">
    <property type="entry name" value="Rv2525c-like_Glyco_Hydro-like"/>
</dbReference>
<evidence type="ECO:0000313" key="3">
    <source>
        <dbReference type="EMBL" id="GAA0638609.1"/>
    </source>
</evidence>
<dbReference type="RefSeq" id="WP_344609731.1">
    <property type="nucleotide sequence ID" value="NZ_BAAAHE010000063.1"/>
</dbReference>
<proteinExistence type="predicted"/>
<dbReference type="Proteomes" id="UP001500957">
    <property type="component" value="Unassembled WGS sequence"/>
</dbReference>
<dbReference type="Gene3D" id="3.20.20.80">
    <property type="entry name" value="Glycosidases"/>
    <property type="match status" value="1"/>
</dbReference>
<dbReference type="Pfam" id="PF08924">
    <property type="entry name" value="Rv2525c_GlyHyd-like"/>
    <property type="match status" value="1"/>
</dbReference>
<dbReference type="EMBL" id="BAAAHE010000063">
    <property type="protein sequence ID" value="GAA0638609.1"/>
    <property type="molecule type" value="Genomic_DNA"/>
</dbReference>
<feature type="region of interest" description="Disordered" evidence="1">
    <location>
        <begin position="48"/>
        <end position="70"/>
    </location>
</feature>
<sequence>MSRQQRVVRTAAATRRDRAVTVLAALLLAAMGLAAVLVGPRAEADQAPTAEPAYAPAASSSPNPGPAYPAAATATRYRGLAFDVCTAPSRRALEAWRSSPYGAVGIYLSGRNRACAQPELTAAWVRDVSAMGWKLLPINMGLQAPCRENKRKKPMKPASAAASGRREATEAVVAAKNLGLLPGTPIYADIEPYDSSKARCVKAVASYVSAWTRELHRHGYLSGLYGALSSGLADAAKRYNSKTDARPDAVWVARWDRSQRLTGWAGVPNNRWSTSQRVKQYRGDHAETHGGVRMVVDSDSVDAPVATVARTYPVTSVSTLNFRRSPGTSAEVVGSAEPGAEVAVVCQVAGPEIEGSRVWDKLVDGSYVSDAYVGGGARKPLPACSYPVQVLTSGGAFTRTGPAETTPTAAKLPLGALAWISCREGTWVQLHNGLYLNRRHLAAYTAPLPNC</sequence>
<organism evidence="3 4">
    <name type="scientific">Sporichthya brevicatena</name>
    <dbReference type="NCBI Taxonomy" id="171442"/>
    <lineage>
        <taxon>Bacteria</taxon>
        <taxon>Bacillati</taxon>
        <taxon>Actinomycetota</taxon>
        <taxon>Actinomycetes</taxon>
        <taxon>Sporichthyales</taxon>
        <taxon>Sporichthyaceae</taxon>
        <taxon>Sporichthya</taxon>
    </lineage>
</organism>
<name>A0ABN1HCT5_9ACTN</name>
<accession>A0ABN1HCT5</accession>
<feature type="domain" description="Rv2525c-like glycoside hydrolase-like" evidence="2">
    <location>
        <begin position="94"/>
        <end position="300"/>
    </location>
</feature>
<evidence type="ECO:0000313" key="4">
    <source>
        <dbReference type="Proteomes" id="UP001500957"/>
    </source>
</evidence>
<dbReference type="InterPro" id="IPR017853">
    <property type="entry name" value="GH"/>
</dbReference>
<comment type="caution">
    <text evidence="3">The sequence shown here is derived from an EMBL/GenBank/DDBJ whole genome shotgun (WGS) entry which is preliminary data.</text>
</comment>
<protein>
    <recommendedName>
        <fullName evidence="2">Rv2525c-like glycoside hydrolase-like domain-containing protein</fullName>
    </recommendedName>
</protein>
<evidence type="ECO:0000256" key="1">
    <source>
        <dbReference type="SAM" id="MobiDB-lite"/>
    </source>
</evidence>
<evidence type="ECO:0000259" key="2">
    <source>
        <dbReference type="Pfam" id="PF08924"/>
    </source>
</evidence>